<dbReference type="PaxDb" id="572546-Arcpr_0493"/>
<gene>
    <name evidence="7" type="ordered locus">Arcpr_0493</name>
</gene>
<organism evidence="7 8">
    <name type="scientific">Archaeoglobus profundus (strain DSM 5631 / JCM 9629 / NBRC 100127 / Av18)</name>
    <dbReference type="NCBI Taxonomy" id="572546"/>
    <lineage>
        <taxon>Archaea</taxon>
        <taxon>Methanobacteriati</taxon>
        <taxon>Methanobacteriota</taxon>
        <taxon>Archaeoglobi</taxon>
        <taxon>Archaeoglobales</taxon>
        <taxon>Archaeoglobaceae</taxon>
        <taxon>Archaeoglobus</taxon>
    </lineage>
</organism>
<evidence type="ECO:0000256" key="2">
    <source>
        <dbReference type="ARBA" id="ARBA00022723"/>
    </source>
</evidence>
<evidence type="ECO:0000259" key="5">
    <source>
        <dbReference type="Pfam" id="PF04055"/>
    </source>
</evidence>
<keyword evidence="4" id="KW-0411">Iron-sulfur</keyword>
<evidence type="ECO:0000313" key="8">
    <source>
        <dbReference type="Proteomes" id="UP000001901"/>
    </source>
</evidence>
<reference evidence="7 8" key="1">
    <citation type="journal article" date="2010" name="Stand. Genomic Sci.">
        <title>Complete genome sequence of Archaeoglobus profundus type strain (AV18).</title>
        <authorList>
            <person name="von Jan M."/>
            <person name="Lapidus A."/>
            <person name="Del Rio T.G."/>
            <person name="Copeland A."/>
            <person name="Tice H."/>
            <person name="Cheng J.F."/>
            <person name="Lucas S."/>
            <person name="Chen F."/>
            <person name="Nolan M."/>
            <person name="Goodwin L."/>
            <person name="Han C."/>
            <person name="Pitluck S."/>
            <person name="Liolios K."/>
            <person name="Ivanova N."/>
            <person name="Mavromatis K."/>
            <person name="Ovchinnikova G."/>
            <person name="Chertkov O."/>
            <person name="Pati A."/>
            <person name="Chen A."/>
            <person name="Palaniappan K."/>
            <person name="Land M."/>
            <person name="Hauser L."/>
            <person name="Chang Y.J."/>
            <person name="Jeffries C.D."/>
            <person name="Saunders E."/>
            <person name="Brettin T."/>
            <person name="Detter J.C."/>
            <person name="Chain P."/>
            <person name="Eichinger K."/>
            <person name="Huber H."/>
            <person name="Spring S."/>
            <person name="Rohde M."/>
            <person name="Goker M."/>
            <person name="Wirth R."/>
            <person name="Woyke T."/>
            <person name="Bristow J."/>
            <person name="Eisen J.A."/>
            <person name="Markowitz V."/>
            <person name="Hugenholtz P."/>
            <person name="Kyrpides N.C."/>
            <person name="Klenk H.P."/>
        </authorList>
    </citation>
    <scope>NUCLEOTIDE SEQUENCE [LARGE SCALE GENOMIC DNA]</scope>
    <source>
        <strain evidence="8">DSM 5631 / JCM 9629 / NBRC 100127 / Av18</strain>
    </source>
</reference>
<dbReference type="Proteomes" id="UP000001901">
    <property type="component" value="Chromosome"/>
</dbReference>
<keyword evidence="8" id="KW-1185">Reference proteome</keyword>
<evidence type="ECO:0000256" key="1">
    <source>
        <dbReference type="ARBA" id="ARBA00022691"/>
    </source>
</evidence>
<dbReference type="STRING" id="572546.Arcpr_0493"/>
<protein>
    <submittedName>
        <fullName evidence="7">Radical SAM domain protein</fullName>
    </submittedName>
</protein>
<dbReference type="Pfam" id="PF04055">
    <property type="entry name" value="Radical_SAM"/>
    <property type="match status" value="1"/>
</dbReference>
<dbReference type="PANTHER" id="PTHR43288">
    <property type="entry name" value="BIOTIN SYNTHASE-RELATED PROTEIN, RADICAL SAM SUPERFAMILY"/>
    <property type="match status" value="1"/>
</dbReference>
<dbReference type="SUPFAM" id="SSF102114">
    <property type="entry name" value="Radical SAM enzymes"/>
    <property type="match status" value="1"/>
</dbReference>
<dbReference type="GeneID" id="8739152"/>
<evidence type="ECO:0000256" key="3">
    <source>
        <dbReference type="ARBA" id="ARBA00023004"/>
    </source>
</evidence>
<dbReference type="CDD" id="cd01335">
    <property type="entry name" value="Radical_SAM"/>
    <property type="match status" value="1"/>
</dbReference>
<dbReference type="GO" id="GO:0051536">
    <property type="term" value="F:iron-sulfur cluster binding"/>
    <property type="evidence" value="ECO:0007669"/>
    <property type="project" value="UniProtKB-KW"/>
</dbReference>
<dbReference type="InterPro" id="IPR058374">
    <property type="entry name" value="DUF8061"/>
</dbReference>
<proteinExistence type="predicted"/>
<dbReference type="HOGENOM" id="CLU_053467_0_0_2"/>
<dbReference type="InterPro" id="IPR013785">
    <property type="entry name" value="Aldolase_TIM"/>
</dbReference>
<dbReference type="EMBL" id="CP001857">
    <property type="protein sequence ID" value="ADB57559.1"/>
    <property type="molecule type" value="Genomic_DNA"/>
</dbReference>
<keyword evidence="3" id="KW-0408">Iron</keyword>
<dbReference type="SFLD" id="SFLDG01108">
    <property type="entry name" value="Uncharacterised_Radical_SAM_Su"/>
    <property type="match status" value="1"/>
</dbReference>
<evidence type="ECO:0000256" key="4">
    <source>
        <dbReference type="ARBA" id="ARBA00023014"/>
    </source>
</evidence>
<dbReference type="KEGG" id="apo:Arcpr_0493"/>
<dbReference type="GO" id="GO:0046872">
    <property type="term" value="F:metal ion binding"/>
    <property type="evidence" value="ECO:0007669"/>
    <property type="project" value="UniProtKB-KW"/>
</dbReference>
<evidence type="ECO:0000259" key="6">
    <source>
        <dbReference type="Pfam" id="PF26257"/>
    </source>
</evidence>
<dbReference type="InterPro" id="IPR058240">
    <property type="entry name" value="rSAM_sf"/>
</dbReference>
<keyword evidence="1" id="KW-0949">S-adenosyl-L-methionine</keyword>
<dbReference type="SFLD" id="SFLDS00029">
    <property type="entry name" value="Radical_SAM"/>
    <property type="match status" value="1"/>
</dbReference>
<dbReference type="PANTHER" id="PTHR43288:SF1">
    <property type="entry name" value="GLYCYL-RADICAL ENZYME ACTIVATING ENZYME MJ0021-RELATED"/>
    <property type="match status" value="1"/>
</dbReference>
<feature type="domain" description="DUF8061" evidence="6">
    <location>
        <begin position="261"/>
        <end position="337"/>
    </location>
</feature>
<evidence type="ECO:0000313" key="7">
    <source>
        <dbReference type="EMBL" id="ADB57559.1"/>
    </source>
</evidence>
<keyword evidence="2" id="KW-0479">Metal-binding</keyword>
<dbReference type="AlphaFoldDB" id="D2RGY4"/>
<accession>D2RGY4</accession>
<dbReference type="GO" id="GO:0003824">
    <property type="term" value="F:catalytic activity"/>
    <property type="evidence" value="ECO:0007669"/>
    <property type="project" value="InterPro"/>
</dbReference>
<dbReference type="InterPro" id="IPR007197">
    <property type="entry name" value="rSAM"/>
</dbReference>
<dbReference type="OrthoDB" id="372128at2157"/>
<dbReference type="eggNOG" id="arCOG00932">
    <property type="taxonomic scope" value="Archaea"/>
</dbReference>
<sequence>MPVRKFKRIEAGSFYSYLSEGCKLCRRGAKMVLFVTGICNNSCFYCPISEERRGKDVVFANEREVKRIEDAIEEANAMSAEGIAITGGEPLLKLDRVVEFLKTFKDLHSHLYTAIPAKESVLSKLKHLDEIRFHPPELRNVKAYEEPIKTAKKLEMDVGFEIPSIAYSDELVEITNKLDIFLNLNELEFSSTNYENLIAKGFRPNDHYGCSNCDEIIKAYAENVNKFHYCSARFKDKAQLRRRLIRMAKNLPDFYIITREGTVICGYIEGDVRVIEEFLQSKGLKRSEDYVVVEGGVETSVEFVEEYSSLLKKLGTNVFIIERYPTSKRVVVEVNPV</sequence>
<dbReference type="RefSeq" id="WP_012939895.1">
    <property type="nucleotide sequence ID" value="NC_013741.1"/>
</dbReference>
<dbReference type="Pfam" id="PF26257">
    <property type="entry name" value="DUF8061"/>
    <property type="match status" value="1"/>
</dbReference>
<dbReference type="InterPro" id="IPR040087">
    <property type="entry name" value="MJ0021-like"/>
</dbReference>
<name>D2RGY4_ARCPA</name>
<feature type="domain" description="Radical SAM core" evidence="5">
    <location>
        <begin position="35"/>
        <end position="126"/>
    </location>
</feature>
<dbReference type="Gene3D" id="3.20.20.70">
    <property type="entry name" value="Aldolase class I"/>
    <property type="match status" value="1"/>
</dbReference>